<evidence type="ECO:0000313" key="1">
    <source>
        <dbReference type="EMBL" id="MEJ3691913.1"/>
    </source>
</evidence>
<organism evidence="1 2">
    <name type="scientific">Faecalibacterium taiwanense</name>
    <dbReference type="NCBI Taxonomy" id="3030638"/>
    <lineage>
        <taxon>Bacteria</taxon>
        <taxon>Bacillati</taxon>
        <taxon>Bacillota</taxon>
        <taxon>Clostridia</taxon>
        <taxon>Eubacteriales</taxon>
        <taxon>Oscillospiraceae</taxon>
        <taxon>Faecalibacterium</taxon>
    </lineage>
</organism>
<evidence type="ECO:0000313" key="2">
    <source>
        <dbReference type="Proteomes" id="UP001379600"/>
    </source>
</evidence>
<comment type="caution">
    <text evidence="1">The sequence shown here is derived from an EMBL/GenBank/DDBJ whole genome shotgun (WGS) entry which is preliminary data.</text>
</comment>
<reference evidence="1 2" key="1">
    <citation type="submission" date="2024-03" db="EMBL/GenBank/DDBJ databases">
        <authorList>
            <person name="Plomp N."/>
            <person name="Harmsen H.J."/>
        </authorList>
    </citation>
    <scope>NUCLEOTIDE SEQUENCE [LARGE SCALE GENOMIC DNA]</scope>
    <source>
        <strain evidence="1 2">HTF-76H</strain>
    </source>
</reference>
<dbReference type="EMBL" id="JBBFKC010000012">
    <property type="protein sequence ID" value="MEJ3691913.1"/>
    <property type="molecule type" value="Genomic_DNA"/>
</dbReference>
<protein>
    <submittedName>
        <fullName evidence="1">Uncharacterized protein</fullName>
    </submittedName>
</protein>
<dbReference type="Proteomes" id="UP001379600">
    <property type="component" value="Unassembled WGS sequence"/>
</dbReference>
<gene>
    <name evidence="1" type="ORF">WF787_11940</name>
</gene>
<name>A0AB35Y6U5_9FIRM</name>
<proteinExistence type="predicted"/>
<dbReference type="AlphaFoldDB" id="A0AB35Y6U5"/>
<keyword evidence="2" id="KW-1185">Reference proteome</keyword>
<sequence length="45" mass="5148">MAIPKYNELYSLFLFAIQDGAPHSSKDVKKIISQKLQLTALLLNW</sequence>
<dbReference type="RefSeq" id="WP_154261047.1">
    <property type="nucleotide sequence ID" value="NZ_CP119420.2"/>
</dbReference>
<accession>A0AB35Y6U5</accession>